<evidence type="ECO:0000259" key="9">
    <source>
        <dbReference type="Pfam" id="PF25198"/>
    </source>
</evidence>
<name>A0A011WNX3_RUMAL</name>
<dbReference type="GO" id="GO:0016020">
    <property type="term" value="C:membrane"/>
    <property type="evidence" value="ECO:0007669"/>
    <property type="project" value="UniProtKB-SubCell"/>
</dbReference>
<keyword evidence="4" id="KW-0732">Signal</keyword>
<evidence type="ECO:0000256" key="7">
    <source>
        <dbReference type="ARBA" id="ARBA00023288"/>
    </source>
</evidence>
<dbReference type="InterPro" id="IPR038501">
    <property type="entry name" value="Spore_GerAC_C_sf"/>
</dbReference>
<dbReference type="InterPro" id="IPR008844">
    <property type="entry name" value="Spore_GerAC-like"/>
</dbReference>
<dbReference type="PANTHER" id="PTHR35789">
    <property type="entry name" value="SPORE GERMINATION PROTEIN B3"/>
    <property type="match status" value="1"/>
</dbReference>
<accession>A0A011WNX3</accession>
<evidence type="ECO:0000256" key="6">
    <source>
        <dbReference type="ARBA" id="ARBA00023139"/>
    </source>
</evidence>
<proteinExistence type="inferred from homology"/>
<dbReference type="InterPro" id="IPR046953">
    <property type="entry name" value="Spore_GerAC-like_C"/>
</dbReference>
<comment type="similarity">
    <text evidence="2">Belongs to the GerABKC lipoprotein family.</text>
</comment>
<evidence type="ECO:0000256" key="5">
    <source>
        <dbReference type="ARBA" id="ARBA00023136"/>
    </source>
</evidence>
<evidence type="ECO:0000313" key="12">
    <source>
        <dbReference type="Proteomes" id="UP000021369"/>
    </source>
</evidence>
<keyword evidence="5" id="KW-0472">Membrane</keyword>
<reference evidence="10 12" key="1">
    <citation type="submission" date="2013-06" db="EMBL/GenBank/DDBJ databases">
        <title>Rumen cellulosomics: divergent fiber-degrading strategies revealed by comparative genome-wide analysis of six Ruminococcal strains.</title>
        <authorList>
            <person name="Dassa B."/>
            <person name="Borovok I."/>
            <person name="Lamed R."/>
            <person name="Flint H."/>
            <person name="Yeoman C.J."/>
            <person name="White B."/>
            <person name="Bayer E.A."/>
        </authorList>
    </citation>
    <scope>NUCLEOTIDE SEQUENCE [LARGE SCALE GENOMIC DNA]</scope>
    <source>
        <strain evidence="10 12">SY3</strain>
    </source>
</reference>
<evidence type="ECO:0000256" key="4">
    <source>
        <dbReference type="ARBA" id="ARBA00022729"/>
    </source>
</evidence>
<feature type="domain" description="Spore germination protein N-terminal" evidence="9">
    <location>
        <begin position="33"/>
        <end position="198"/>
    </location>
</feature>
<dbReference type="RefSeq" id="WP_037286823.1">
    <property type="nucleotide sequence ID" value="NZ_JEOB01000002.1"/>
</dbReference>
<feature type="domain" description="Spore germination GerAC-like C-terminal" evidence="8">
    <location>
        <begin position="224"/>
        <end position="374"/>
    </location>
</feature>
<keyword evidence="3" id="KW-0309">Germination</keyword>
<dbReference type="EMBL" id="JEOB01000002">
    <property type="protein sequence ID" value="EXM40219.1"/>
    <property type="molecule type" value="Genomic_DNA"/>
</dbReference>
<evidence type="ECO:0000259" key="8">
    <source>
        <dbReference type="Pfam" id="PF05504"/>
    </source>
</evidence>
<comment type="caution">
    <text evidence="10">The sequence shown here is derived from an EMBL/GenBank/DDBJ whole genome shotgun (WGS) entry which is preliminary data.</text>
</comment>
<dbReference type="GO" id="GO:0009847">
    <property type="term" value="P:spore germination"/>
    <property type="evidence" value="ECO:0007669"/>
    <property type="project" value="InterPro"/>
</dbReference>
<evidence type="ECO:0000256" key="3">
    <source>
        <dbReference type="ARBA" id="ARBA00022544"/>
    </source>
</evidence>
<dbReference type="Pfam" id="PF05504">
    <property type="entry name" value="Spore_GerAC"/>
    <property type="match status" value="1"/>
</dbReference>
<sequence>MKKHYKHSARTVYLLVTAVMCCILLSARGRSISIDRRGIVHAMGIDTCEKGYRVSIQIFQPAGSGSDTAVDVTGANVAVAVSEGKTVSEALSAAGSSTGKELFFGHLQLICLGSDIRLDDPRELFAFALGGRNISPSADICMAQGKAEELMQLKLTEDETSAEALSSLIKTSAEYSRTIGCDLKSLFSDEGSIAMPVLEVISESDTDSSSADSPTISQSVKVAGTAVITHEGKSILPEDATLFAALLSGKAEKGSIVTILDGISITSELDNCRRKRTISAENGRLMLTTNIIVSARPDHELDPDQSNKLSTAVSNALVYDCTYLQTEMLRNGTDIFGTSLLIKQRFPKLWLKYQNTPEILLSAVDVIVNITVKVV</sequence>
<evidence type="ECO:0000313" key="10">
    <source>
        <dbReference type="EMBL" id="EXM38705.1"/>
    </source>
</evidence>
<dbReference type="PANTHER" id="PTHR35789:SF1">
    <property type="entry name" value="SPORE GERMINATION PROTEIN B3"/>
    <property type="match status" value="1"/>
</dbReference>
<dbReference type="PATRIC" id="fig|1341156.4.peg.3321"/>
<dbReference type="Gene3D" id="3.30.300.210">
    <property type="entry name" value="Nutrient germinant receptor protein C, domain 3"/>
    <property type="match status" value="1"/>
</dbReference>
<evidence type="ECO:0000256" key="1">
    <source>
        <dbReference type="ARBA" id="ARBA00004635"/>
    </source>
</evidence>
<dbReference type="EMBL" id="JEOB01000004">
    <property type="protein sequence ID" value="EXM38705.1"/>
    <property type="molecule type" value="Genomic_DNA"/>
</dbReference>
<keyword evidence="7" id="KW-0449">Lipoprotein</keyword>
<evidence type="ECO:0000256" key="2">
    <source>
        <dbReference type="ARBA" id="ARBA00007886"/>
    </source>
</evidence>
<comment type="subcellular location">
    <subcellularLocation>
        <location evidence="1">Membrane</location>
        <topology evidence="1">Lipid-anchor</topology>
    </subcellularLocation>
</comment>
<gene>
    <name evidence="11" type="ORF">RASY3_08265</name>
    <name evidence="10" type="ORF">RASY3_18650</name>
</gene>
<dbReference type="Pfam" id="PF25198">
    <property type="entry name" value="Spore_GerAC_N"/>
    <property type="match status" value="1"/>
</dbReference>
<keyword evidence="6" id="KW-0564">Palmitate</keyword>
<dbReference type="AlphaFoldDB" id="A0A011WNX3"/>
<evidence type="ECO:0000313" key="11">
    <source>
        <dbReference type="EMBL" id="EXM40219.1"/>
    </source>
</evidence>
<dbReference type="Proteomes" id="UP000021369">
    <property type="component" value="Unassembled WGS sequence"/>
</dbReference>
<organism evidence="10 12">
    <name type="scientific">Ruminococcus albus SY3</name>
    <dbReference type="NCBI Taxonomy" id="1341156"/>
    <lineage>
        <taxon>Bacteria</taxon>
        <taxon>Bacillati</taxon>
        <taxon>Bacillota</taxon>
        <taxon>Clostridia</taxon>
        <taxon>Eubacteriales</taxon>
        <taxon>Oscillospiraceae</taxon>
        <taxon>Ruminococcus</taxon>
    </lineage>
</organism>
<dbReference type="InterPro" id="IPR057336">
    <property type="entry name" value="GerAC_N"/>
</dbReference>
<protein>
    <submittedName>
        <fullName evidence="10">Uncharacterized protein</fullName>
    </submittedName>
</protein>
<keyword evidence="12" id="KW-1185">Reference proteome</keyword>